<dbReference type="KEGG" id="fgi:OP10G_0394"/>
<accession>A0A068NJY1</accession>
<dbReference type="SMART" id="SM00354">
    <property type="entry name" value="HTH_LACI"/>
    <property type="match status" value="1"/>
</dbReference>
<dbReference type="InterPro" id="IPR046335">
    <property type="entry name" value="LacI/GalR-like_sensor"/>
</dbReference>
<dbReference type="SUPFAM" id="SSF53822">
    <property type="entry name" value="Periplasmic binding protein-like I"/>
    <property type="match status" value="1"/>
</dbReference>
<dbReference type="InterPro" id="IPR028082">
    <property type="entry name" value="Peripla_BP_I"/>
</dbReference>
<dbReference type="InterPro" id="IPR010982">
    <property type="entry name" value="Lambda_DNA-bd_dom_sf"/>
</dbReference>
<dbReference type="eggNOG" id="COG1609">
    <property type="taxonomic scope" value="Bacteria"/>
</dbReference>
<keyword evidence="3" id="KW-0804">Transcription</keyword>
<protein>
    <submittedName>
        <fullName evidence="5">Transcriptional regulator</fullName>
    </submittedName>
</protein>
<dbReference type="CDD" id="cd06267">
    <property type="entry name" value="PBP1_LacI_sugar_binding-like"/>
    <property type="match status" value="1"/>
</dbReference>
<evidence type="ECO:0000256" key="1">
    <source>
        <dbReference type="ARBA" id="ARBA00023015"/>
    </source>
</evidence>
<dbReference type="Pfam" id="PF00356">
    <property type="entry name" value="LacI"/>
    <property type="match status" value="1"/>
</dbReference>
<keyword evidence="2" id="KW-0238">DNA-binding</keyword>
<dbReference type="GO" id="GO:0000976">
    <property type="term" value="F:transcription cis-regulatory region binding"/>
    <property type="evidence" value="ECO:0007669"/>
    <property type="project" value="TreeGrafter"/>
</dbReference>
<sequence length="313" mass="33812">MSVVLNGSKSNTRVSPATRERILEAAREMGYTPNVLARALRKSSTNILGLYFGYGHLEPHDPFHAEVLTGLQRGCEACNKDLMIHYSFHRYSVDEVFGELTGGKIDGVVLIAAPGDPLVSRVRGSNLPVIAMTDAIQGIPSIVADDAAGSTAIANHLHEKGHRTVLYRACPGESDSASRRQRAFEARASELGMTTFVGRTSDWRGRVEEAEADLIARRRELGITAAVCWGDPSAHALLAYCKGNRIAVPDELAIVGFNGIESPVEPAKVLTTVRAYWSNVAQGAVHLLVNRLEGREVPSLTVLPVEFSLGETS</sequence>
<dbReference type="AlphaFoldDB" id="A0A068NJY1"/>
<dbReference type="PANTHER" id="PTHR30146">
    <property type="entry name" value="LACI-RELATED TRANSCRIPTIONAL REPRESSOR"/>
    <property type="match status" value="1"/>
</dbReference>
<dbReference type="Proteomes" id="UP000027982">
    <property type="component" value="Chromosome"/>
</dbReference>
<dbReference type="GO" id="GO:0003700">
    <property type="term" value="F:DNA-binding transcription factor activity"/>
    <property type="evidence" value="ECO:0007669"/>
    <property type="project" value="TreeGrafter"/>
</dbReference>
<dbReference type="SUPFAM" id="SSF47413">
    <property type="entry name" value="lambda repressor-like DNA-binding domains"/>
    <property type="match status" value="1"/>
</dbReference>
<keyword evidence="6" id="KW-1185">Reference proteome</keyword>
<dbReference type="PROSITE" id="PS50932">
    <property type="entry name" value="HTH_LACI_2"/>
    <property type="match status" value="1"/>
</dbReference>
<dbReference type="Gene3D" id="1.10.260.40">
    <property type="entry name" value="lambda repressor-like DNA-binding domains"/>
    <property type="match status" value="1"/>
</dbReference>
<dbReference type="PANTHER" id="PTHR30146:SF109">
    <property type="entry name" value="HTH-TYPE TRANSCRIPTIONAL REGULATOR GALS"/>
    <property type="match status" value="1"/>
</dbReference>
<dbReference type="EMBL" id="CP007139">
    <property type="protein sequence ID" value="AIE83762.1"/>
    <property type="molecule type" value="Genomic_DNA"/>
</dbReference>
<dbReference type="Gene3D" id="3.40.50.2300">
    <property type="match status" value="2"/>
</dbReference>
<evidence type="ECO:0000313" key="5">
    <source>
        <dbReference type="EMBL" id="AIE83762.1"/>
    </source>
</evidence>
<dbReference type="STRING" id="661478.OP10G_0394"/>
<dbReference type="Pfam" id="PF13377">
    <property type="entry name" value="Peripla_BP_3"/>
    <property type="match status" value="1"/>
</dbReference>
<evidence type="ECO:0000256" key="2">
    <source>
        <dbReference type="ARBA" id="ARBA00023125"/>
    </source>
</evidence>
<dbReference type="HOGENOM" id="CLU_037628_6_1_0"/>
<keyword evidence="1" id="KW-0805">Transcription regulation</keyword>
<evidence type="ECO:0000313" key="6">
    <source>
        <dbReference type="Proteomes" id="UP000027982"/>
    </source>
</evidence>
<feature type="domain" description="HTH lacI-type" evidence="4">
    <location>
        <begin position="1"/>
        <end position="42"/>
    </location>
</feature>
<proteinExistence type="predicted"/>
<gene>
    <name evidence="5" type="ORF">OP10G_0394</name>
</gene>
<evidence type="ECO:0000256" key="3">
    <source>
        <dbReference type="ARBA" id="ARBA00023163"/>
    </source>
</evidence>
<organism evidence="5 6">
    <name type="scientific">Fimbriimonas ginsengisoli Gsoil 348</name>
    <dbReference type="NCBI Taxonomy" id="661478"/>
    <lineage>
        <taxon>Bacteria</taxon>
        <taxon>Bacillati</taxon>
        <taxon>Armatimonadota</taxon>
        <taxon>Fimbriimonadia</taxon>
        <taxon>Fimbriimonadales</taxon>
        <taxon>Fimbriimonadaceae</taxon>
        <taxon>Fimbriimonas</taxon>
    </lineage>
</organism>
<dbReference type="CDD" id="cd01392">
    <property type="entry name" value="HTH_LacI"/>
    <property type="match status" value="1"/>
</dbReference>
<reference evidence="5 6" key="1">
    <citation type="journal article" date="2014" name="PLoS ONE">
        <title>The first complete genome sequence of the class fimbriimonadia in the phylum armatimonadetes.</title>
        <authorList>
            <person name="Hu Z.Y."/>
            <person name="Wang Y.Z."/>
            <person name="Im W.T."/>
            <person name="Wang S.Y."/>
            <person name="Zhao G.P."/>
            <person name="Zheng H.J."/>
            <person name="Quan Z.X."/>
        </authorList>
    </citation>
    <scope>NUCLEOTIDE SEQUENCE [LARGE SCALE GENOMIC DNA]</scope>
    <source>
        <strain evidence="5">Gsoil 348</strain>
    </source>
</reference>
<name>A0A068NJY1_FIMGI</name>
<dbReference type="InterPro" id="IPR000843">
    <property type="entry name" value="HTH_LacI"/>
</dbReference>
<evidence type="ECO:0000259" key="4">
    <source>
        <dbReference type="PROSITE" id="PS50932"/>
    </source>
</evidence>